<evidence type="ECO:0000256" key="3">
    <source>
        <dbReference type="SAM" id="Phobius"/>
    </source>
</evidence>
<sequence length="395" mass="43256">MDLPSPPPALIASTAVAVVASLTSVFLMLRLRSLSSEPSAPKIEPHDEELAVQLEQAIQAKEKAEQLRREERTGRIKAEQALRSLQSVSKLQGSSADADASASDTGAVTLAPVEGAAGTRPPTDMLLRPIGHLHSVFKTRNGTPRQGLVVTRARATLRLDKSLKLDGRYAFDGIEHYSHLYLIFGFHENTNLPGAPLKSKVTPPRFGQKVGVFATRSPHRPNPLGLSLVTLDAVKDGVLHLSGIDLIDGTPIYDIKGYNPDVDAFPDATRPEWIPPTSSTDFSSVEFTEEALASLEHLCRRNTFQFYPTFQEAHDFLVQALSFDIRSIHRRSLAASQADAAPLEHAVQFDRVVVTYTTEATTVPGRGPSDSEEDVEPLVRIIRIEKNPRYFGANE</sequence>
<dbReference type="PANTHER" id="PTHR12818">
    <property type="entry name" value="TRNA (ADENINE(37)-N6)-METHYLTRANSFERASE"/>
    <property type="match status" value="1"/>
</dbReference>
<dbReference type="CDD" id="cd09281">
    <property type="entry name" value="UPF0066"/>
    <property type="match status" value="1"/>
</dbReference>
<dbReference type="RefSeq" id="XP_009492668.1">
    <property type="nucleotide sequence ID" value="XM_009494393.1"/>
</dbReference>
<dbReference type="Gene3D" id="2.40.30.70">
    <property type="entry name" value="YaeB-like"/>
    <property type="match status" value="1"/>
</dbReference>
<dbReference type="PROSITE" id="PS01318">
    <property type="entry name" value="TSAA_1"/>
    <property type="match status" value="1"/>
</dbReference>
<evidence type="ECO:0000313" key="6">
    <source>
        <dbReference type="Proteomes" id="UP000030693"/>
    </source>
</evidence>
<evidence type="ECO:0000256" key="1">
    <source>
        <dbReference type="ARBA" id="ARBA00022691"/>
    </source>
</evidence>
<dbReference type="InterPro" id="IPR023368">
    <property type="entry name" value="UPF0066_cons_site"/>
</dbReference>
<dbReference type="InterPro" id="IPR023370">
    <property type="entry name" value="TrmO-like_N"/>
</dbReference>
<gene>
    <name evidence="5" type="ORF">H696_00520</name>
</gene>
<dbReference type="EMBL" id="KB932201">
    <property type="protein sequence ID" value="KCV72967.1"/>
    <property type="molecule type" value="Genomic_DNA"/>
</dbReference>
<accession>A0A058ZHM2</accession>
<name>A0A058ZHM2_FONAL</name>
<dbReference type="GeneID" id="20525245"/>
<dbReference type="InterPro" id="IPR036413">
    <property type="entry name" value="YaeB-like_sf"/>
</dbReference>
<evidence type="ECO:0000259" key="4">
    <source>
        <dbReference type="PROSITE" id="PS51668"/>
    </source>
</evidence>
<reference evidence="5" key="1">
    <citation type="submission" date="2013-04" db="EMBL/GenBank/DDBJ databases">
        <title>The Genome Sequence of Fonticula alba ATCC 38817.</title>
        <authorList>
            <consortium name="The Broad Institute Genomics Platform"/>
            <person name="Russ C."/>
            <person name="Cuomo C."/>
            <person name="Burger G."/>
            <person name="Gray M.W."/>
            <person name="Holland P.W.H."/>
            <person name="King N."/>
            <person name="Lang F.B.F."/>
            <person name="Roger A.J."/>
            <person name="Ruiz-Trillo I."/>
            <person name="Brown M."/>
            <person name="Walker B."/>
            <person name="Young S."/>
            <person name="Zeng Q."/>
            <person name="Gargeya S."/>
            <person name="Fitzgerald M."/>
            <person name="Haas B."/>
            <person name="Abouelleil A."/>
            <person name="Allen A.W."/>
            <person name="Alvarado L."/>
            <person name="Arachchi H.M."/>
            <person name="Berlin A.M."/>
            <person name="Chapman S.B."/>
            <person name="Gainer-Dewar J."/>
            <person name="Goldberg J."/>
            <person name="Griggs A."/>
            <person name="Gujja S."/>
            <person name="Hansen M."/>
            <person name="Howarth C."/>
            <person name="Imamovic A."/>
            <person name="Ireland A."/>
            <person name="Larimer J."/>
            <person name="McCowan C."/>
            <person name="Murphy C."/>
            <person name="Pearson M."/>
            <person name="Poon T.W."/>
            <person name="Priest M."/>
            <person name="Roberts A."/>
            <person name="Saif S."/>
            <person name="Shea T."/>
            <person name="Sisk P."/>
            <person name="Sykes S."/>
            <person name="Wortman J."/>
            <person name="Nusbaum C."/>
            <person name="Birren B."/>
        </authorList>
    </citation>
    <scope>NUCLEOTIDE SEQUENCE [LARGE SCALE GENOMIC DNA]</scope>
    <source>
        <strain evidence="5">ATCC 38817</strain>
    </source>
</reference>
<organism evidence="5">
    <name type="scientific">Fonticula alba</name>
    <name type="common">Slime mold</name>
    <dbReference type="NCBI Taxonomy" id="691883"/>
    <lineage>
        <taxon>Eukaryota</taxon>
        <taxon>Rotosphaerida</taxon>
        <taxon>Fonticulaceae</taxon>
        <taxon>Fonticula</taxon>
    </lineage>
</organism>
<keyword evidence="6" id="KW-1185">Reference proteome</keyword>
<dbReference type="OrthoDB" id="4882at2759"/>
<keyword evidence="3" id="KW-0472">Membrane</keyword>
<dbReference type="SUPFAM" id="SSF118196">
    <property type="entry name" value="YaeB-like"/>
    <property type="match status" value="1"/>
</dbReference>
<evidence type="ECO:0000313" key="5">
    <source>
        <dbReference type="EMBL" id="KCV72967.1"/>
    </source>
</evidence>
<keyword evidence="1" id="KW-0949">S-adenosyl-L-methionine</keyword>
<comment type="similarity">
    <text evidence="2">Belongs to the tRNA methyltransferase O family.</text>
</comment>
<dbReference type="eggNOG" id="KOG2942">
    <property type="taxonomic scope" value="Eukaryota"/>
</dbReference>
<proteinExistence type="inferred from homology"/>
<dbReference type="Proteomes" id="UP000030693">
    <property type="component" value="Unassembled WGS sequence"/>
</dbReference>
<evidence type="ECO:0000256" key="2">
    <source>
        <dbReference type="ARBA" id="ARBA00033753"/>
    </source>
</evidence>
<keyword evidence="3" id="KW-0812">Transmembrane</keyword>
<dbReference type="InterPro" id="IPR040372">
    <property type="entry name" value="YaeB-like"/>
</dbReference>
<feature type="domain" description="TsaA-like" evidence="4">
    <location>
        <begin position="127"/>
        <end position="267"/>
    </location>
</feature>
<dbReference type="Pfam" id="PF01980">
    <property type="entry name" value="TrmO_N"/>
    <property type="match status" value="1"/>
</dbReference>
<dbReference type="AlphaFoldDB" id="A0A058ZHM2"/>
<dbReference type="InterPro" id="IPR036414">
    <property type="entry name" value="YaeB_N_sf"/>
</dbReference>
<feature type="transmembrane region" description="Helical" evidence="3">
    <location>
        <begin position="6"/>
        <end position="29"/>
    </location>
</feature>
<dbReference type="PROSITE" id="PS51668">
    <property type="entry name" value="TSAA_2"/>
    <property type="match status" value="1"/>
</dbReference>
<keyword evidence="3" id="KW-1133">Transmembrane helix</keyword>
<dbReference type="PANTHER" id="PTHR12818:SF0">
    <property type="entry name" value="TRNA (ADENINE(37)-N6)-METHYLTRANSFERASE"/>
    <property type="match status" value="1"/>
</dbReference>
<dbReference type="OMA" id="LIFIFHE"/>
<dbReference type="NCBIfam" id="TIGR00104">
    <property type="entry name" value="tRNA_TsaA"/>
    <property type="match status" value="1"/>
</dbReference>
<dbReference type="STRING" id="691883.A0A058ZHM2"/>
<protein>
    <recommendedName>
        <fullName evidence="4">TsaA-like domain-containing protein</fullName>
    </recommendedName>
</protein>